<name>A0A1H9SY12_9GAMM</name>
<keyword evidence="3" id="KW-1185">Reference proteome</keyword>
<protein>
    <recommendedName>
        <fullName evidence="4">DUF3015 domain-containing protein</fullName>
    </recommendedName>
</protein>
<reference evidence="3" key="1">
    <citation type="submission" date="2016-10" db="EMBL/GenBank/DDBJ databases">
        <authorList>
            <person name="Varghese N."/>
            <person name="Submissions S."/>
        </authorList>
    </citation>
    <scope>NUCLEOTIDE SEQUENCE [LARGE SCALE GENOMIC DNA]</scope>
    <source>
        <strain evidence="3">CGMCC 1.6495</strain>
    </source>
</reference>
<dbReference type="Pfam" id="PF11220">
    <property type="entry name" value="DUF3015"/>
    <property type="match status" value="1"/>
</dbReference>
<evidence type="ECO:0000313" key="3">
    <source>
        <dbReference type="Proteomes" id="UP000198505"/>
    </source>
</evidence>
<sequence>MLKRSLTAAVALLGATTVLTLSTTTFANDHRGDINPWQHCGIGAAIFDDNTTAAAISNVIWDSGTTAVTSATISPDTCESEEVKVAQFIDETYDQLAMEAAIGEGEHLTAALGLVGCDASNSASVAQLRNDLSTVSADASYSSMSHEDKAYRFYNSLNQAATNCSAS</sequence>
<proteinExistence type="predicted"/>
<evidence type="ECO:0008006" key="4">
    <source>
        <dbReference type="Google" id="ProtNLM"/>
    </source>
</evidence>
<keyword evidence="1" id="KW-0732">Signal</keyword>
<dbReference type="InterPro" id="IPR021383">
    <property type="entry name" value="DUF3015"/>
</dbReference>
<feature type="signal peptide" evidence="1">
    <location>
        <begin position="1"/>
        <end position="27"/>
    </location>
</feature>
<dbReference type="RefSeq" id="WP_092826710.1">
    <property type="nucleotide sequence ID" value="NZ_FOGS01000004.1"/>
</dbReference>
<feature type="chain" id="PRO_5011703767" description="DUF3015 domain-containing protein" evidence="1">
    <location>
        <begin position="28"/>
        <end position="167"/>
    </location>
</feature>
<organism evidence="2 3">
    <name type="scientific">Vreelandella subterranea</name>
    <dbReference type="NCBI Taxonomy" id="416874"/>
    <lineage>
        <taxon>Bacteria</taxon>
        <taxon>Pseudomonadati</taxon>
        <taxon>Pseudomonadota</taxon>
        <taxon>Gammaproteobacteria</taxon>
        <taxon>Oceanospirillales</taxon>
        <taxon>Halomonadaceae</taxon>
        <taxon>Vreelandella</taxon>
    </lineage>
</organism>
<dbReference type="Proteomes" id="UP000198505">
    <property type="component" value="Unassembled WGS sequence"/>
</dbReference>
<evidence type="ECO:0000313" key="2">
    <source>
        <dbReference type="EMBL" id="SER89781.1"/>
    </source>
</evidence>
<accession>A0A1H9SY12</accession>
<evidence type="ECO:0000256" key="1">
    <source>
        <dbReference type="SAM" id="SignalP"/>
    </source>
</evidence>
<dbReference type="AlphaFoldDB" id="A0A1H9SY12"/>
<gene>
    <name evidence="2" type="ORF">SAMN04487958_10495</name>
</gene>
<dbReference type="EMBL" id="FOGS01000004">
    <property type="protein sequence ID" value="SER89781.1"/>
    <property type="molecule type" value="Genomic_DNA"/>
</dbReference>